<evidence type="ECO:0000313" key="4">
    <source>
        <dbReference type="Proteomes" id="UP000024329"/>
    </source>
</evidence>
<dbReference type="KEGG" id="nre:BES08_30010"/>
<keyword evidence="1" id="KW-0614">Plasmid</keyword>
<evidence type="ECO:0000313" key="3">
    <source>
        <dbReference type="EMBL" id="EZP77819.1"/>
    </source>
</evidence>
<dbReference type="EMBL" id="JFYZ01000032">
    <property type="protein sequence ID" value="EZP77819.1"/>
    <property type="molecule type" value="Genomic_DNA"/>
</dbReference>
<dbReference type="EMBL" id="CP017078">
    <property type="protein sequence ID" value="AOR81117.1"/>
    <property type="molecule type" value="Genomic_DNA"/>
</dbReference>
<dbReference type="KEGG" id="nre:BES08_27395"/>
<protein>
    <recommendedName>
        <fullName evidence="6">Ribbon-helix-helix protein CopG domain-containing protein</fullName>
    </recommendedName>
</protein>
<dbReference type="Proteomes" id="UP000094626">
    <property type="component" value="Plasmid pSA2"/>
</dbReference>
<keyword evidence="5" id="KW-1185">Reference proteome</keyword>
<proteinExistence type="predicted"/>
<evidence type="ECO:0000313" key="2">
    <source>
        <dbReference type="EMBL" id="AOR81117.1"/>
    </source>
</evidence>
<reference evidence="1" key="2">
    <citation type="submission" date="2016-08" db="EMBL/GenBank/DDBJ databases">
        <authorList>
            <person name="Seilhamer J.J."/>
        </authorList>
    </citation>
    <scope>NUCLEOTIDE SEQUENCE [LARGE SCALE GENOMIC DNA]</scope>
    <source>
        <strain evidence="1">SA1</strain>
        <plasmid evidence="1">pSA2</plasmid>
        <plasmid evidence="2">pSA3</plasmid>
    </source>
</reference>
<organism evidence="3 4">
    <name type="scientific">Novosphingobium resinovorum</name>
    <dbReference type="NCBI Taxonomy" id="158500"/>
    <lineage>
        <taxon>Bacteria</taxon>
        <taxon>Pseudomonadati</taxon>
        <taxon>Pseudomonadota</taxon>
        <taxon>Alphaproteobacteria</taxon>
        <taxon>Sphingomonadales</taxon>
        <taxon>Sphingomonadaceae</taxon>
        <taxon>Novosphingobium</taxon>
    </lineage>
</organism>
<dbReference type="AlphaFoldDB" id="A0A031JMK1"/>
<evidence type="ECO:0000313" key="1">
    <source>
        <dbReference type="EMBL" id="AOR80570.1"/>
    </source>
</evidence>
<dbReference type="Proteomes" id="UP000024329">
    <property type="component" value="Unassembled WGS sequence"/>
</dbReference>
<dbReference type="PATRIC" id="fig|158500.4.peg.4459"/>
<gene>
    <name evidence="1" type="ORF">BES08_27395</name>
    <name evidence="2" type="ORF">BES08_30010</name>
    <name evidence="3" type="ORF">BV97_04388</name>
</gene>
<evidence type="ECO:0008006" key="6">
    <source>
        <dbReference type="Google" id="ProtNLM"/>
    </source>
</evidence>
<evidence type="ECO:0000313" key="5">
    <source>
        <dbReference type="Proteomes" id="UP000094626"/>
    </source>
</evidence>
<dbReference type="Proteomes" id="UP000094626">
    <property type="component" value="Plasmid pSA3"/>
</dbReference>
<geneLocation type="plasmid" evidence="1 5">
    <name>pSA2</name>
</geneLocation>
<accession>A0A031JMK1</accession>
<sequence>MRSTQRSVRFDKHDLDRLDAIAADQDRSFADLVRFIVKRHLDGGVLDNASHLRLARVCEYTQAAVDTILREEHPDHRKLVLEETTRRMERYHGA</sequence>
<reference evidence="5" key="3">
    <citation type="journal article" date="2017" name="J. Biotechnol.">
        <title>Complete genome sequence of Novosphingobium resinovorum SA1, a versatile xenobiotic-degrading bacterium capable of utilizing sulfanilic acid.</title>
        <authorList>
            <person name="Hegedus B."/>
            <person name="Kos P.B."/>
            <person name="Balint B."/>
            <person name="Maroti G."/>
            <person name="Gan H.M."/>
            <person name="Perei K."/>
            <person name="Rakhely G."/>
        </authorList>
    </citation>
    <scope>NUCLEOTIDE SEQUENCE [LARGE SCALE GENOMIC DNA]</scope>
    <source>
        <strain evidence="5">SA1</strain>
    </source>
</reference>
<dbReference type="EMBL" id="CP017077">
    <property type="protein sequence ID" value="AOR80570.1"/>
    <property type="molecule type" value="Genomic_DNA"/>
</dbReference>
<geneLocation type="plasmid" evidence="2 5">
    <name>pSA3</name>
</geneLocation>
<name>A0A031JMK1_9SPHN</name>
<reference evidence="3 4" key="1">
    <citation type="submission" date="2014-03" db="EMBL/GenBank/DDBJ databases">
        <title>Whole genome sequence of Novosphingobium resinovorum KF1.</title>
        <authorList>
            <person name="Gan H.M."/>
            <person name="Gan H.Y."/>
            <person name="Chew T.H."/>
            <person name="Savka M.A."/>
        </authorList>
    </citation>
    <scope>NUCLEOTIDE SEQUENCE [LARGE SCALE GENOMIC DNA]</scope>
    <source>
        <strain evidence="3 4">KF1</strain>
    </source>
</reference>